<dbReference type="PANTHER" id="PTHR42879">
    <property type="entry name" value="3-OXOACYL-(ACYL-CARRIER-PROTEIN) REDUCTASE"/>
    <property type="match status" value="1"/>
</dbReference>
<evidence type="ECO:0000256" key="1">
    <source>
        <dbReference type="ARBA" id="ARBA00006484"/>
    </source>
</evidence>
<accession>A0A6J7DDI5</accession>
<dbReference type="Gene3D" id="3.40.50.720">
    <property type="entry name" value="NAD(P)-binding Rossmann-like Domain"/>
    <property type="match status" value="1"/>
</dbReference>
<dbReference type="AlphaFoldDB" id="A0A6J7DDI5"/>
<dbReference type="InterPro" id="IPR036291">
    <property type="entry name" value="NAD(P)-bd_dom_sf"/>
</dbReference>
<proteinExistence type="inferred from homology"/>
<dbReference type="PRINTS" id="PR00080">
    <property type="entry name" value="SDRFAMILY"/>
</dbReference>
<dbReference type="EMBL" id="CAFBLP010000011">
    <property type="protein sequence ID" value="CAB4868391.1"/>
    <property type="molecule type" value="Genomic_DNA"/>
</dbReference>
<dbReference type="PANTHER" id="PTHR42879:SF6">
    <property type="entry name" value="NADPH-DEPENDENT REDUCTASE BACG"/>
    <property type="match status" value="1"/>
</dbReference>
<name>A0A6J7DDI5_9ZZZZ</name>
<dbReference type="FunFam" id="3.40.50.720:FF:000084">
    <property type="entry name" value="Short-chain dehydrogenase reductase"/>
    <property type="match status" value="1"/>
</dbReference>
<organism evidence="2">
    <name type="scientific">freshwater metagenome</name>
    <dbReference type="NCBI Taxonomy" id="449393"/>
    <lineage>
        <taxon>unclassified sequences</taxon>
        <taxon>metagenomes</taxon>
        <taxon>ecological metagenomes</taxon>
    </lineage>
</organism>
<dbReference type="Pfam" id="PF13561">
    <property type="entry name" value="adh_short_C2"/>
    <property type="match status" value="1"/>
</dbReference>
<gene>
    <name evidence="2" type="ORF">UFOPK3376_00676</name>
</gene>
<sequence>MDLGIAGRRAAIAGASGGLGLASAKALAAEGVHVAICGRDAARIEAAAKAVGHGCVPLVCDVASAEGGAAFVAAAIEALGGIDILIANSGGPPPGTFESTDVDMYQVGLDMNLLSVVGMCKAAIPAMQARQWGRVVAITSVAVRQPIPTLILSNTARAGVTGFLKTVAREVACDGVTVNTIQPGLHRTGRVTQLYGSAPDATTMGIPAGKLGDPDDFGRIVTFLCSEHSAFVTGLQMHVDGGAYSGLL</sequence>
<comment type="similarity">
    <text evidence="1">Belongs to the short-chain dehydrogenases/reductases (SDR) family.</text>
</comment>
<dbReference type="SUPFAM" id="SSF51735">
    <property type="entry name" value="NAD(P)-binding Rossmann-fold domains"/>
    <property type="match status" value="1"/>
</dbReference>
<dbReference type="InterPro" id="IPR002347">
    <property type="entry name" value="SDR_fam"/>
</dbReference>
<dbReference type="InterPro" id="IPR050259">
    <property type="entry name" value="SDR"/>
</dbReference>
<dbReference type="PRINTS" id="PR00081">
    <property type="entry name" value="GDHRDH"/>
</dbReference>
<protein>
    <submittedName>
        <fullName evidence="2">Unannotated protein</fullName>
    </submittedName>
</protein>
<evidence type="ECO:0000313" key="2">
    <source>
        <dbReference type="EMBL" id="CAB4868391.1"/>
    </source>
</evidence>
<reference evidence="2" key="1">
    <citation type="submission" date="2020-05" db="EMBL/GenBank/DDBJ databases">
        <authorList>
            <person name="Chiriac C."/>
            <person name="Salcher M."/>
            <person name="Ghai R."/>
            <person name="Kavagutti S V."/>
        </authorList>
    </citation>
    <scope>NUCLEOTIDE SEQUENCE</scope>
</reference>